<evidence type="ECO:0000256" key="8">
    <source>
        <dbReference type="ARBA" id="ARBA00022679"/>
    </source>
</evidence>
<keyword evidence="7" id="KW-0962">Peroxisome biogenesis</keyword>
<dbReference type="GO" id="GO:0008270">
    <property type="term" value="F:zinc ion binding"/>
    <property type="evidence" value="ECO:0007669"/>
    <property type="project" value="UniProtKB-KW"/>
</dbReference>
<dbReference type="InterPro" id="IPR001841">
    <property type="entry name" value="Znf_RING"/>
</dbReference>
<evidence type="ECO:0000259" key="20">
    <source>
        <dbReference type="PROSITE" id="PS50089"/>
    </source>
</evidence>
<evidence type="ECO:0000256" key="2">
    <source>
        <dbReference type="ARBA" id="ARBA00004585"/>
    </source>
</evidence>
<dbReference type="OrthoDB" id="1630758at2759"/>
<comment type="subcellular location">
    <subcellularLocation>
        <location evidence="2">Peroxisome membrane</location>
        <topology evidence="2">Multi-pass membrane protein</topology>
    </subcellularLocation>
</comment>
<evidence type="ECO:0000256" key="7">
    <source>
        <dbReference type="ARBA" id="ARBA00022593"/>
    </source>
</evidence>
<dbReference type="PROSITE" id="PS50089">
    <property type="entry name" value="ZF_RING_2"/>
    <property type="match status" value="1"/>
</dbReference>
<dbReference type="PANTHER" id="PTHR23350:SF0">
    <property type="entry name" value="PEROXISOME BIOGENESIS FACTOR 10"/>
    <property type="match status" value="1"/>
</dbReference>
<dbReference type="InterPro" id="IPR013083">
    <property type="entry name" value="Znf_RING/FYVE/PHD"/>
</dbReference>
<evidence type="ECO:0000256" key="1">
    <source>
        <dbReference type="ARBA" id="ARBA00000900"/>
    </source>
</evidence>
<keyword evidence="10" id="KW-0479">Metal-binding</keyword>
<evidence type="ECO:0000256" key="11">
    <source>
        <dbReference type="ARBA" id="ARBA00022771"/>
    </source>
</evidence>
<comment type="similarity">
    <text evidence="4">Belongs to the pex2/pex10/pex12 family.</text>
</comment>
<evidence type="ECO:0000256" key="18">
    <source>
        <dbReference type="PROSITE-ProRule" id="PRU00175"/>
    </source>
</evidence>
<organism evidence="21 22">
    <name type="scientific">Daphnia pulex</name>
    <name type="common">Water flea</name>
    <dbReference type="NCBI Taxonomy" id="6669"/>
    <lineage>
        <taxon>Eukaryota</taxon>
        <taxon>Metazoa</taxon>
        <taxon>Ecdysozoa</taxon>
        <taxon>Arthropoda</taxon>
        <taxon>Crustacea</taxon>
        <taxon>Branchiopoda</taxon>
        <taxon>Diplostraca</taxon>
        <taxon>Cladocera</taxon>
        <taxon>Anomopoda</taxon>
        <taxon>Daphniidae</taxon>
        <taxon>Daphnia</taxon>
    </lineage>
</organism>
<evidence type="ECO:0000313" key="22">
    <source>
        <dbReference type="Proteomes" id="UP000000305"/>
    </source>
</evidence>
<keyword evidence="13" id="KW-0862">Zinc</keyword>
<sequence length="297" mass="33517">MDCVIQNQLTTRGIVNLFICVLTSALWHGLYQLTSPSLAMSCASLCLLNLIFFSMPNCRQTIRSASAVYKDGFLILFKLNRFANEISALQDPSRSTKNPGGPVIIASELPFLFSSANVFYLHVYVLVRYVIFIGCRRFRQCDDNNNDSDVSCDSHFDDGVCAICMSGPQESPSRPDCGHTFCYGCLSRWSRIRMECPICSRRFASFRVFASKGHIQGNQAIRVQGPDFLVDDYPVMEMNLDVCSGWFWGLWDIYKSACLFVLDLVAVFNWMSPVAFACYHSVQAFRALATFYLNLLS</sequence>
<proteinExistence type="inferred from homology"/>
<evidence type="ECO:0000256" key="13">
    <source>
        <dbReference type="ARBA" id="ARBA00022833"/>
    </source>
</evidence>
<comment type="catalytic activity">
    <reaction evidence="1">
        <text>S-ubiquitinyl-[E2 ubiquitin-conjugating enzyme]-L-cysteine + [acceptor protein]-L-lysine = [E2 ubiquitin-conjugating enzyme]-L-cysteine + N(6)-ubiquitinyl-[acceptor protein]-L-lysine.</text>
        <dbReference type="EC" id="2.3.2.27"/>
    </reaction>
</comment>
<keyword evidence="8" id="KW-0808">Transferase</keyword>
<evidence type="ECO:0000256" key="15">
    <source>
        <dbReference type="ARBA" id="ARBA00022989"/>
    </source>
</evidence>
<name>E9GU03_DAPPU</name>
<keyword evidence="17" id="KW-0576">Peroxisome</keyword>
<dbReference type="Proteomes" id="UP000000305">
    <property type="component" value="Unassembled WGS sequence"/>
</dbReference>
<evidence type="ECO:0000256" key="14">
    <source>
        <dbReference type="ARBA" id="ARBA00022927"/>
    </source>
</evidence>
<dbReference type="HOGENOM" id="CLU_937702_0_0_1"/>
<accession>E9GU03</accession>
<dbReference type="Gene3D" id="3.30.40.10">
    <property type="entry name" value="Zinc/RING finger domain, C3HC4 (zinc finger)"/>
    <property type="match status" value="1"/>
</dbReference>
<evidence type="ECO:0000256" key="6">
    <source>
        <dbReference type="ARBA" id="ARBA00022448"/>
    </source>
</evidence>
<dbReference type="SUPFAM" id="SSF57850">
    <property type="entry name" value="RING/U-box"/>
    <property type="match status" value="1"/>
</dbReference>
<dbReference type="PANTHER" id="PTHR23350">
    <property type="entry name" value="PEROXISOME ASSEMBLY PROTEIN 10"/>
    <property type="match status" value="1"/>
</dbReference>
<feature type="domain" description="RING-type" evidence="20">
    <location>
        <begin position="161"/>
        <end position="200"/>
    </location>
</feature>
<evidence type="ECO:0000256" key="16">
    <source>
        <dbReference type="ARBA" id="ARBA00023136"/>
    </source>
</evidence>
<keyword evidence="12" id="KW-0833">Ubl conjugation pathway</keyword>
<evidence type="ECO:0000256" key="9">
    <source>
        <dbReference type="ARBA" id="ARBA00022692"/>
    </source>
</evidence>
<dbReference type="GO" id="GO:0005778">
    <property type="term" value="C:peroxisomal membrane"/>
    <property type="evidence" value="ECO:0000318"/>
    <property type="project" value="GO_Central"/>
</dbReference>
<dbReference type="Pfam" id="PF13639">
    <property type="entry name" value="zf-RING_2"/>
    <property type="match status" value="1"/>
</dbReference>
<dbReference type="SMART" id="SM00184">
    <property type="entry name" value="RING"/>
    <property type="match status" value="1"/>
</dbReference>
<dbReference type="EC" id="2.3.2.27" evidence="5"/>
<evidence type="ECO:0000256" key="17">
    <source>
        <dbReference type="ARBA" id="ARBA00023140"/>
    </source>
</evidence>
<keyword evidence="15 19" id="KW-1133">Transmembrane helix</keyword>
<keyword evidence="14" id="KW-0653">Protein transport</keyword>
<evidence type="ECO:0000313" key="21">
    <source>
        <dbReference type="EMBL" id="EFX76949.1"/>
    </source>
</evidence>
<evidence type="ECO:0000256" key="19">
    <source>
        <dbReference type="SAM" id="Phobius"/>
    </source>
</evidence>
<keyword evidence="16 19" id="KW-0472">Membrane</keyword>
<keyword evidence="6" id="KW-0813">Transport</keyword>
<comment type="pathway">
    <text evidence="3">Protein modification; protein ubiquitination.</text>
</comment>
<evidence type="ECO:0000256" key="3">
    <source>
        <dbReference type="ARBA" id="ARBA00004906"/>
    </source>
</evidence>
<dbReference type="KEGG" id="dpx:DAPPUDRAFT_306006"/>
<reference evidence="21 22" key="1">
    <citation type="journal article" date="2011" name="Science">
        <title>The ecoresponsive genome of Daphnia pulex.</title>
        <authorList>
            <person name="Colbourne J.K."/>
            <person name="Pfrender M.E."/>
            <person name="Gilbert D."/>
            <person name="Thomas W.K."/>
            <person name="Tucker A."/>
            <person name="Oakley T.H."/>
            <person name="Tokishita S."/>
            <person name="Aerts A."/>
            <person name="Arnold G.J."/>
            <person name="Basu M.K."/>
            <person name="Bauer D.J."/>
            <person name="Caceres C.E."/>
            <person name="Carmel L."/>
            <person name="Casola C."/>
            <person name="Choi J.H."/>
            <person name="Detter J.C."/>
            <person name="Dong Q."/>
            <person name="Dusheyko S."/>
            <person name="Eads B.D."/>
            <person name="Frohlich T."/>
            <person name="Geiler-Samerotte K.A."/>
            <person name="Gerlach D."/>
            <person name="Hatcher P."/>
            <person name="Jogdeo S."/>
            <person name="Krijgsveld J."/>
            <person name="Kriventseva E.V."/>
            <person name="Kultz D."/>
            <person name="Laforsch C."/>
            <person name="Lindquist E."/>
            <person name="Lopez J."/>
            <person name="Manak J.R."/>
            <person name="Muller J."/>
            <person name="Pangilinan J."/>
            <person name="Patwardhan R.P."/>
            <person name="Pitluck S."/>
            <person name="Pritham E.J."/>
            <person name="Rechtsteiner A."/>
            <person name="Rho M."/>
            <person name="Rogozin I.B."/>
            <person name="Sakarya O."/>
            <person name="Salamov A."/>
            <person name="Schaack S."/>
            <person name="Shapiro H."/>
            <person name="Shiga Y."/>
            <person name="Skalitzky C."/>
            <person name="Smith Z."/>
            <person name="Souvorov A."/>
            <person name="Sung W."/>
            <person name="Tang Z."/>
            <person name="Tsuchiya D."/>
            <person name="Tu H."/>
            <person name="Vos H."/>
            <person name="Wang M."/>
            <person name="Wolf Y.I."/>
            <person name="Yamagata H."/>
            <person name="Yamada T."/>
            <person name="Ye Y."/>
            <person name="Shaw J.R."/>
            <person name="Andrews J."/>
            <person name="Crease T.J."/>
            <person name="Tang H."/>
            <person name="Lucas S.M."/>
            <person name="Robertson H.M."/>
            <person name="Bork P."/>
            <person name="Koonin E.V."/>
            <person name="Zdobnov E.M."/>
            <person name="Grigoriev I.V."/>
            <person name="Lynch M."/>
            <person name="Boore J.L."/>
        </authorList>
    </citation>
    <scope>NUCLEOTIDE SEQUENCE [LARGE SCALE GENOMIC DNA]</scope>
</reference>
<gene>
    <name evidence="21" type="ORF">DAPPUDRAFT_306006</name>
</gene>
<dbReference type="InParanoid" id="E9GU03"/>
<dbReference type="GO" id="GO:0016558">
    <property type="term" value="P:protein import into peroxisome matrix"/>
    <property type="evidence" value="ECO:0000318"/>
    <property type="project" value="GO_Central"/>
</dbReference>
<evidence type="ECO:0000256" key="10">
    <source>
        <dbReference type="ARBA" id="ARBA00022723"/>
    </source>
</evidence>
<dbReference type="InterPro" id="IPR017907">
    <property type="entry name" value="Znf_RING_CS"/>
</dbReference>
<evidence type="ECO:0000256" key="5">
    <source>
        <dbReference type="ARBA" id="ARBA00012483"/>
    </source>
</evidence>
<dbReference type="InterPro" id="IPR025654">
    <property type="entry name" value="PEX2/10"/>
</dbReference>
<dbReference type="AlphaFoldDB" id="E9GU03"/>
<keyword evidence="11 18" id="KW-0863">Zinc-finger</keyword>
<evidence type="ECO:0000256" key="4">
    <source>
        <dbReference type="ARBA" id="ARBA00008704"/>
    </source>
</evidence>
<protein>
    <recommendedName>
        <fullName evidence="5">RING-type E3 ubiquitin transferase</fullName>
        <ecNumber evidence="5">2.3.2.27</ecNumber>
    </recommendedName>
</protein>
<feature type="transmembrane region" description="Helical" evidence="19">
    <location>
        <begin position="12"/>
        <end position="31"/>
    </location>
</feature>
<keyword evidence="9 19" id="KW-0812">Transmembrane</keyword>
<keyword evidence="22" id="KW-1185">Reference proteome</keyword>
<evidence type="ECO:0000256" key="12">
    <source>
        <dbReference type="ARBA" id="ARBA00022786"/>
    </source>
</evidence>
<dbReference type="GO" id="GO:0061630">
    <property type="term" value="F:ubiquitin protein ligase activity"/>
    <property type="evidence" value="ECO:0007669"/>
    <property type="project" value="UniProtKB-EC"/>
</dbReference>
<dbReference type="EMBL" id="GL732565">
    <property type="protein sequence ID" value="EFX76949.1"/>
    <property type="molecule type" value="Genomic_DNA"/>
</dbReference>
<dbReference type="PROSITE" id="PS00518">
    <property type="entry name" value="ZF_RING_1"/>
    <property type="match status" value="1"/>
</dbReference>